<protein>
    <submittedName>
        <fullName evidence="1">Uncharacterized protein</fullName>
    </submittedName>
</protein>
<dbReference type="Proteomes" id="UP000034228">
    <property type="component" value="Unassembled WGS sequence"/>
</dbReference>
<dbReference type="AlphaFoldDB" id="A0A0M2V5U5"/>
<name>A0A0M2V5U5_9GAMM</name>
<reference evidence="1 2" key="1">
    <citation type="submission" date="2015-03" db="EMBL/GenBank/DDBJ databases">
        <title>Draft genome sequences of two protease-producing strains of Arsukibacterium isolated from two cold and alkaline environments.</title>
        <authorList>
            <person name="Lylloff J.E."/>
            <person name="Skov L.B."/>
            <person name="Jepsen M."/>
            <person name="Hallin P.F."/>
            <person name="Sorensen S.J."/>
            <person name="Stougaard P."/>
            <person name="Glaring M.A."/>
        </authorList>
    </citation>
    <scope>NUCLEOTIDE SEQUENCE [LARGE SCALE GENOMIC DNA]</scope>
    <source>
        <strain evidence="1 2">GCM72</strain>
    </source>
</reference>
<proteinExistence type="predicted"/>
<comment type="caution">
    <text evidence="1">The sequence shown here is derived from an EMBL/GenBank/DDBJ whole genome shotgun (WGS) entry which is preliminary data.</text>
</comment>
<gene>
    <name evidence="1" type="ORF">WG68_08565</name>
</gene>
<evidence type="ECO:0000313" key="2">
    <source>
        <dbReference type="Proteomes" id="UP000034228"/>
    </source>
</evidence>
<organism evidence="1 2">
    <name type="scientific">Arsukibacterium ikkense</name>
    <dbReference type="NCBI Taxonomy" id="336831"/>
    <lineage>
        <taxon>Bacteria</taxon>
        <taxon>Pseudomonadati</taxon>
        <taxon>Pseudomonadota</taxon>
        <taxon>Gammaproteobacteria</taxon>
        <taxon>Chromatiales</taxon>
        <taxon>Chromatiaceae</taxon>
        <taxon>Arsukibacterium</taxon>
    </lineage>
</organism>
<sequence length="163" mass="18618">MLSNIIAVLAVVVALLSAVYARQSRLVAEKSNEIAMQQNLRPSRLRAFELMKEHAKFCMNYRTGQVVGIFKGTNALLDQCDDFRWEIERLGPMEMPDIEELIPQFRGKGVQLQRALDRLNAKHIDATSEEYESAEDSVHAIVDWFSSEEKALNTKFEIFLKNA</sequence>
<evidence type="ECO:0000313" key="1">
    <source>
        <dbReference type="EMBL" id="KKO45759.1"/>
    </source>
</evidence>
<keyword evidence="2" id="KW-1185">Reference proteome</keyword>
<dbReference type="EMBL" id="LAHO01000007">
    <property type="protein sequence ID" value="KKO45759.1"/>
    <property type="molecule type" value="Genomic_DNA"/>
</dbReference>
<dbReference type="RefSeq" id="WP_046557277.1">
    <property type="nucleotide sequence ID" value="NZ_LAHO01000007.1"/>
</dbReference>
<accession>A0A0M2V5U5</accession>